<gene>
    <name evidence="2" type="ORF">S01H1_51816</name>
</gene>
<accession>X0WSC6</accession>
<organism evidence="2">
    <name type="scientific">marine sediment metagenome</name>
    <dbReference type="NCBI Taxonomy" id="412755"/>
    <lineage>
        <taxon>unclassified sequences</taxon>
        <taxon>metagenomes</taxon>
        <taxon>ecological metagenomes</taxon>
    </lineage>
</organism>
<dbReference type="Pfam" id="PF13408">
    <property type="entry name" value="Zn_ribbon_recom"/>
    <property type="match status" value="1"/>
</dbReference>
<dbReference type="InterPro" id="IPR025827">
    <property type="entry name" value="Zn_ribbon_recom_dom"/>
</dbReference>
<sequence>MIGRSAKSHQYYYYMCNRSYKQGKNACSARSLPKDKLEQIVIEQIKERILNDEWLEELVRLVNEELGTNHSELKDRLDLIDAELTEINIRLSRNYDALETGKIALDDLAPRIKELRVREEELSKTRVQVEAELILEGKTYIEADLVRSYADDLKSLLEESDFTESKAFLRSFIKKIVIDGEKANIYYNLPMPPDRKKKEQIGVLPIVTLGGAGGIRTPYLLTASQTFSQM</sequence>
<name>X0WSC6_9ZZZZ</name>
<protein>
    <recommendedName>
        <fullName evidence="1">Recombinase zinc beta ribbon domain-containing protein</fullName>
    </recommendedName>
</protein>
<feature type="domain" description="Recombinase zinc beta ribbon" evidence="1">
    <location>
        <begin position="1"/>
        <end position="46"/>
    </location>
</feature>
<evidence type="ECO:0000313" key="2">
    <source>
        <dbReference type="EMBL" id="GAG26097.1"/>
    </source>
</evidence>
<feature type="non-terminal residue" evidence="2">
    <location>
        <position position="230"/>
    </location>
</feature>
<dbReference type="AlphaFoldDB" id="X0WSC6"/>
<comment type="caution">
    <text evidence="2">The sequence shown here is derived from an EMBL/GenBank/DDBJ whole genome shotgun (WGS) entry which is preliminary data.</text>
</comment>
<dbReference type="EMBL" id="BARS01033464">
    <property type="protein sequence ID" value="GAG26097.1"/>
    <property type="molecule type" value="Genomic_DNA"/>
</dbReference>
<evidence type="ECO:0000259" key="1">
    <source>
        <dbReference type="Pfam" id="PF13408"/>
    </source>
</evidence>
<reference evidence="2" key="1">
    <citation type="journal article" date="2014" name="Front. Microbiol.">
        <title>High frequency of phylogenetically diverse reductive dehalogenase-homologous genes in deep subseafloor sedimentary metagenomes.</title>
        <authorList>
            <person name="Kawai M."/>
            <person name="Futagami T."/>
            <person name="Toyoda A."/>
            <person name="Takaki Y."/>
            <person name="Nishi S."/>
            <person name="Hori S."/>
            <person name="Arai W."/>
            <person name="Tsubouchi T."/>
            <person name="Morono Y."/>
            <person name="Uchiyama I."/>
            <person name="Ito T."/>
            <person name="Fujiyama A."/>
            <person name="Inagaki F."/>
            <person name="Takami H."/>
        </authorList>
    </citation>
    <scope>NUCLEOTIDE SEQUENCE</scope>
    <source>
        <strain evidence="2">Expedition CK06-06</strain>
    </source>
</reference>
<proteinExistence type="predicted"/>